<evidence type="ECO:0000313" key="7">
    <source>
        <dbReference type="Proteomes" id="UP000243904"/>
    </source>
</evidence>
<keyword evidence="3" id="KW-0378">Hydrolase</keyword>
<dbReference type="InterPro" id="IPR001279">
    <property type="entry name" value="Metallo-B-lactamas"/>
</dbReference>
<dbReference type="SUPFAM" id="SSF56281">
    <property type="entry name" value="Metallo-hydrolase/oxidoreductase"/>
    <property type="match status" value="1"/>
</dbReference>
<dbReference type="Pfam" id="PF00753">
    <property type="entry name" value="Lactamase_B"/>
    <property type="match status" value="1"/>
</dbReference>
<dbReference type="PANTHER" id="PTHR42978:SF6">
    <property type="entry name" value="QUORUM-QUENCHING LACTONASE YTNP-RELATED"/>
    <property type="match status" value="1"/>
</dbReference>
<keyword evidence="4" id="KW-0862">Zinc</keyword>
<sequence>MKAQKLGTIEISKVTELPGLAMQATSLMPNITPEILADGRTWLGPQFIDPAAEVVFLSFHSYVVKTPRHNILVDTCCGNHKQRQSMPAWHMLDTPYLQELAALSLRPEDIDVVLCTHLHADHVGWNTKLIDGRWVPTFPNARYIMGQHEYDHWHRLHAENPPTPVNRGSFADSVLPVVESGQAMMVASDFRVEVELGEGVWLEPSPGHSPGHFSVHVVGGGQHALLSGDAIHHPVQMTHPHLSIAADFDRAQAVATRRGILERYADTATVLLTAHFPEPTVGRIVRYRDSFRFQFSDR</sequence>
<dbReference type="CDD" id="cd16277">
    <property type="entry name" value="metallo-hydrolase-like_MBL-fold"/>
    <property type="match status" value="1"/>
</dbReference>
<dbReference type="RefSeq" id="WP_146687399.1">
    <property type="nucleotide sequence ID" value="NZ_LT629750.1"/>
</dbReference>
<organism evidence="6 7">
    <name type="scientific">Bradyrhizobium canariense</name>
    <dbReference type="NCBI Taxonomy" id="255045"/>
    <lineage>
        <taxon>Bacteria</taxon>
        <taxon>Pseudomonadati</taxon>
        <taxon>Pseudomonadota</taxon>
        <taxon>Alphaproteobacteria</taxon>
        <taxon>Hyphomicrobiales</taxon>
        <taxon>Nitrobacteraceae</taxon>
        <taxon>Bradyrhizobium</taxon>
    </lineage>
</organism>
<gene>
    <name evidence="6" type="ORF">SAMN05444158_2430</name>
</gene>
<dbReference type="GO" id="GO:0016787">
    <property type="term" value="F:hydrolase activity"/>
    <property type="evidence" value="ECO:0007669"/>
    <property type="project" value="UniProtKB-KW"/>
</dbReference>
<evidence type="ECO:0000256" key="4">
    <source>
        <dbReference type="ARBA" id="ARBA00022833"/>
    </source>
</evidence>
<dbReference type="AlphaFoldDB" id="A0A1H1T7M8"/>
<evidence type="ECO:0000259" key="5">
    <source>
        <dbReference type="SMART" id="SM00849"/>
    </source>
</evidence>
<name>A0A1H1T7M8_9BRAD</name>
<comment type="similarity">
    <text evidence="1">Belongs to the metallo-beta-lactamase superfamily.</text>
</comment>
<accession>A0A1H1T7M8</accession>
<dbReference type="SMART" id="SM00849">
    <property type="entry name" value="Lactamase_B"/>
    <property type="match status" value="1"/>
</dbReference>
<proteinExistence type="inferred from homology"/>
<dbReference type="Gene3D" id="3.60.15.10">
    <property type="entry name" value="Ribonuclease Z/Hydroxyacylglutathione hydrolase-like"/>
    <property type="match status" value="1"/>
</dbReference>
<keyword evidence="7" id="KW-1185">Reference proteome</keyword>
<protein>
    <submittedName>
        <fullName evidence="6">Glyoxylase, beta-lactamase superfamily II</fullName>
    </submittedName>
</protein>
<evidence type="ECO:0000313" key="6">
    <source>
        <dbReference type="EMBL" id="SDS55986.1"/>
    </source>
</evidence>
<dbReference type="Proteomes" id="UP000243904">
    <property type="component" value="Chromosome I"/>
</dbReference>
<evidence type="ECO:0000256" key="3">
    <source>
        <dbReference type="ARBA" id="ARBA00022801"/>
    </source>
</evidence>
<feature type="domain" description="Metallo-beta-lactamase" evidence="5">
    <location>
        <begin position="58"/>
        <end position="275"/>
    </location>
</feature>
<evidence type="ECO:0000256" key="2">
    <source>
        <dbReference type="ARBA" id="ARBA00022723"/>
    </source>
</evidence>
<dbReference type="PANTHER" id="PTHR42978">
    <property type="entry name" value="QUORUM-QUENCHING LACTONASE YTNP-RELATED-RELATED"/>
    <property type="match status" value="1"/>
</dbReference>
<evidence type="ECO:0000256" key="1">
    <source>
        <dbReference type="ARBA" id="ARBA00007749"/>
    </source>
</evidence>
<keyword evidence="2" id="KW-0479">Metal-binding</keyword>
<dbReference type="GO" id="GO:0046872">
    <property type="term" value="F:metal ion binding"/>
    <property type="evidence" value="ECO:0007669"/>
    <property type="project" value="UniProtKB-KW"/>
</dbReference>
<dbReference type="InterPro" id="IPR051013">
    <property type="entry name" value="MBL_superfamily_lactonases"/>
</dbReference>
<reference evidence="7" key="1">
    <citation type="submission" date="2016-10" db="EMBL/GenBank/DDBJ databases">
        <authorList>
            <person name="Varghese N."/>
            <person name="Submissions S."/>
        </authorList>
    </citation>
    <scope>NUCLEOTIDE SEQUENCE [LARGE SCALE GENOMIC DNA]</scope>
    <source>
        <strain evidence="7">GAS369</strain>
    </source>
</reference>
<dbReference type="EMBL" id="LT629750">
    <property type="protein sequence ID" value="SDS55986.1"/>
    <property type="molecule type" value="Genomic_DNA"/>
</dbReference>
<dbReference type="InterPro" id="IPR036866">
    <property type="entry name" value="RibonucZ/Hydroxyglut_hydro"/>
</dbReference>